<keyword evidence="2" id="KW-1185">Reference proteome</keyword>
<name>A0ABS7IGM0_9HYPH</name>
<comment type="caution">
    <text evidence="1">The sequence shown here is derived from an EMBL/GenBank/DDBJ whole genome shotgun (WGS) entry which is preliminary data.</text>
</comment>
<accession>A0ABS7IGM0</accession>
<proteinExistence type="predicted"/>
<evidence type="ECO:0008006" key="3">
    <source>
        <dbReference type="Google" id="ProtNLM"/>
    </source>
</evidence>
<dbReference type="EMBL" id="JABDYF010000007">
    <property type="protein sequence ID" value="MBX5091027.1"/>
    <property type="molecule type" value="Genomic_DNA"/>
</dbReference>
<dbReference type="RefSeq" id="WP_221120402.1">
    <property type="nucleotide sequence ID" value="NZ_JABDYF010000007.1"/>
</dbReference>
<evidence type="ECO:0000313" key="2">
    <source>
        <dbReference type="Proteomes" id="UP000770629"/>
    </source>
</evidence>
<evidence type="ECO:0000313" key="1">
    <source>
        <dbReference type="EMBL" id="MBX5091027.1"/>
    </source>
</evidence>
<dbReference type="Proteomes" id="UP000770629">
    <property type="component" value="Unassembled WGS sequence"/>
</dbReference>
<gene>
    <name evidence="1" type="ORF">HJB60_17885</name>
</gene>
<protein>
    <recommendedName>
        <fullName evidence="3">Transposase</fullName>
    </recommendedName>
</protein>
<organism evidence="1 2">
    <name type="scientific">Rhizobium lentis</name>
    <dbReference type="NCBI Taxonomy" id="1138194"/>
    <lineage>
        <taxon>Bacteria</taxon>
        <taxon>Pseudomonadati</taxon>
        <taxon>Pseudomonadota</taxon>
        <taxon>Alphaproteobacteria</taxon>
        <taxon>Hyphomicrobiales</taxon>
        <taxon>Rhizobiaceae</taxon>
        <taxon>Rhizobium/Agrobacterium group</taxon>
        <taxon>Rhizobium</taxon>
    </lineage>
</organism>
<reference evidence="1 2" key="1">
    <citation type="submission" date="2020-04" db="EMBL/GenBank/DDBJ databases">
        <title>Global-level population genomics: horizontal gene transfer, symbiosis and evolution in Rhizobia.</title>
        <authorList>
            <person name="Gai Y."/>
        </authorList>
    </citation>
    <scope>NUCLEOTIDE SEQUENCE [LARGE SCALE GENOMIC DNA]</scope>
    <source>
        <strain evidence="1 2">BLR33</strain>
    </source>
</reference>
<sequence>MGMIKFAAESVIEAREREICRTLRCGMETVHRPEEAALAAIFVNSNARSDFRLFRTLARLETLMV</sequence>